<evidence type="ECO:0000313" key="3">
    <source>
        <dbReference type="Proteomes" id="UP001156664"/>
    </source>
</evidence>
<dbReference type="SUPFAM" id="SSF53474">
    <property type="entry name" value="alpha/beta-Hydrolases"/>
    <property type="match status" value="1"/>
</dbReference>
<feature type="domain" description="AB hydrolase-1" evidence="1">
    <location>
        <begin position="35"/>
        <end position="272"/>
    </location>
</feature>
<protein>
    <submittedName>
        <fullName evidence="2">Alpha/beta hydrolase</fullName>
    </submittedName>
</protein>
<dbReference type="Pfam" id="PF12697">
    <property type="entry name" value="Abhydrolase_6"/>
    <property type="match status" value="1"/>
</dbReference>
<gene>
    <name evidence="2" type="ORF">GCM10007875_20200</name>
</gene>
<evidence type="ECO:0000313" key="2">
    <source>
        <dbReference type="EMBL" id="GLR26930.1"/>
    </source>
</evidence>
<evidence type="ECO:0000259" key="1">
    <source>
        <dbReference type="Pfam" id="PF12697"/>
    </source>
</evidence>
<dbReference type="EMBL" id="BSOJ01000020">
    <property type="protein sequence ID" value="GLR26930.1"/>
    <property type="molecule type" value="Genomic_DNA"/>
</dbReference>
<dbReference type="PANTHER" id="PTHR43194">
    <property type="entry name" value="HYDROLASE ALPHA/BETA FOLD FAMILY"/>
    <property type="match status" value="1"/>
</dbReference>
<proteinExistence type="predicted"/>
<reference evidence="3" key="1">
    <citation type="journal article" date="2019" name="Int. J. Syst. Evol. Microbiol.">
        <title>The Global Catalogue of Microorganisms (GCM) 10K type strain sequencing project: providing services to taxonomists for standard genome sequencing and annotation.</title>
        <authorList>
            <consortium name="The Broad Institute Genomics Platform"/>
            <consortium name="The Broad Institute Genome Sequencing Center for Infectious Disease"/>
            <person name="Wu L."/>
            <person name="Ma J."/>
        </authorList>
    </citation>
    <scope>NUCLEOTIDE SEQUENCE [LARGE SCALE GENOMIC DNA]</scope>
    <source>
        <strain evidence="3">NBRC 105857</strain>
    </source>
</reference>
<dbReference type="InterPro" id="IPR050228">
    <property type="entry name" value="Carboxylesterase_BioH"/>
</dbReference>
<organism evidence="2 3">
    <name type="scientific">Limnobacter litoralis</name>
    <dbReference type="NCBI Taxonomy" id="481366"/>
    <lineage>
        <taxon>Bacteria</taxon>
        <taxon>Pseudomonadati</taxon>
        <taxon>Pseudomonadota</taxon>
        <taxon>Betaproteobacteria</taxon>
        <taxon>Burkholderiales</taxon>
        <taxon>Burkholderiaceae</taxon>
        <taxon>Limnobacter</taxon>
    </lineage>
</organism>
<dbReference type="RefSeq" id="WP_284281618.1">
    <property type="nucleotide sequence ID" value="NZ_BSOJ01000020.1"/>
</dbReference>
<accession>A0ABQ5YQN3</accession>
<sequence length="286" mass="31271">MLTARLHTVQWLSPEGLHNLGYREWGDPSNPNVLLAVHGLTRTGADFETLAQALGSKYRIVAPDMPGRGLSDWLPAGAMYVIPFYVSACVALVARINPGQLDWLGTSMGGLIGMGYASLPHNPVRKLILNDVGPSLSFEALTRIGTYVGQQQHFKTQAEARQYIRSISEPFGPHSDAQWNTLCDSVLVQKDGQWTTHYDPAIAASFKDLSKVTVQANENALWAAYDAISAQTLVVRGEHSDLLSRQTVTQMANRGPKARCVEVSGVGHAPTFMQADQIKIVEDFLN</sequence>
<dbReference type="GO" id="GO:0016787">
    <property type="term" value="F:hydrolase activity"/>
    <property type="evidence" value="ECO:0007669"/>
    <property type="project" value="UniProtKB-KW"/>
</dbReference>
<dbReference type="InterPro" id="IPR029058">
    <property type="entry name" value="AB_hydrolase_fold"/>
</dbReference>
<keyword evidence="3" id="KW-1185">Reference proteome</keyword>
<dbReference type="Proteomes" id="UP001156664">
    <property type="component" value="Unassembled WGS sequence"/>
</dbReference>
<dbReference type="PRINTS" id="PR00111">
    <property type="entry name" value="ABHYDROLASE"/>
</dbReference>
<keyword evidence="2" id="KW-0378">Hydrolase</keyword>
<dbReference type="Gene3D" id="3.40.50.1820">
    <property type="entry name" value="alpha/beta hydrolase"/>
    <property type="match status" value="1"/>
</dbReference>
<dbReference type="PANTHER" id="PTHR43194:SF2">
    <property type="entry name" value="PEROXISOMAL MEMBRANE PROTEIN LPX1"/>
    <property type="match status" value="1"/>
</dbReference>
<comment type="caution">
    <text evidence="2">The sequence shown here is derived from an EMBL/GenBank/DDBJ whole genome shotgun (WGS) entry which is preliminary data.</text>
</comment>
<name>A0ABQ5YQN3_9BURK</name>
<dbReference type="InterPro" id="IPR000073">
    <property type="entry name" value="AB_hydrolase_1"/>
</dbReference>